<evidence type="ECO:0000313" key="2">
    <source>
        <dbReference type="Proteomes" id="UP000247780"/>
    </source>
</evidence>
<reference evidence="1 2" key="1">
    <citation type="submission" date="2018-04" db="EMBL/GenBank/DDBJ databases">
        <title>Active sludge and wastewater microbial communities from Klosterneuburg, Austria.</title>
        <authorList>
            <person name="Wagner M."/>
        </authorList>
    </citation>
    <scope>NUCLEOTIDE SEQUENCE [LARGE SCALE GENOMIC DNA]</scope>
    <source>
        <strain evidence="1 2">Nm 57</strain>
    </source>
</reference>
<dbReference type="EMBL" id="QICQ01000007">
    <property type="protein sequence ID" value="PXV82480.1"/>
    <property type="molecule type" value="Genomic_DNA"/>
</dbReference>
<sequence length="126" mass="14740">MEEAIVVSRLCRWAKWKLGSGRHLGFKSQVNFVRLAGEEAVCPDYDIDRECIETNDAIEQLPELYKLVVRVEYLSECRNDGERAVRIGVCKRSFISYRSTAYKYIGEFLMKSQRNRLHMVHDFGMI</sequence>
<protein>
    <submittedName>
        <fullName evidence="1">Uncharacterized protein</fullName>
    </submittedName>
</protein>
<gene>
    <name evidence="1" type="ORF">C8R14_10752</name>
</gene>
<accession>A0ABX5MBI3</accession>
<name>A0ABX5MBI3_9PROT</name>
<comment type="caution">
    <text evidence="1">The sequence shown here is derived from an EMBL/GenBank/DDBJ whole genome shotgun (WGS) entry which is preliminary data.</text>
</comment>
<evidence type="ECO:0000313" key="1">
    <source>
        <dbReference type="EMBL" id="PXV82480.1"/>
    </source>
</evidence>
<dbReference type="RefSeq" id="WP_041353504.1">
    <property type="nucleotide sequence ID" value="NZ_QICQ01000007.1"/>
</dbReference>
<organism evidence="1 2">
    <name type="scientific">Nitrosomonas eutropha</name>
    <dbReference type="NCBI Taxonomy" id="916"/>
    <lineage>
        <taxon>Bacteria</taxon>
        <taxon>Pseudomonadati</taxon>
        <taxon>Pseudomonadota</taxon>
        <taxon>Betaproteobacteria</taxon>
        <taxon>Nitrosomonadales</taxon>
        <taxon>Nitrosomonadaceae</taxon>
        <taxon>Nitrosomonas</taxon>
    </lineage>
</organism>
<proteinExistence type="predicted"/>
<dbReference type="Proteomes" id="UP000247780">
    <property type="component" value="Unassembled WGS sequence"/>
</dbReference>
<keyword evidence="2" id="KW-1185">Reference proteome</keyword>